<evidence type="ECO:0000256" key="5">
    <source>
        <dbReference type="SAM" id="MobiDB-lite"/>
    </source>
</evidence>
<dbReference type="GO" id="GO:0043565">
    <property type="term" value="F:sequence-specific DNA binding"/>
    <property type="evidence" value="ECO:0007669"/>
    <property type="project" value="InterPro"/>
</dbReference>
<keyword evidence="4" id="KW-0539">Nucleus</keyword>
<proteinExistence type="inferred from homology"/>
<feature type="domain" description="HSF-type DNA-binding" evidence="6">
    <location>
        <begin position="82"/>
        <end position="151"/>
    </location>
</feature>
<name>A0A7L2UAK7_BALRX</name>
<evidence type="ECO:0000259" key="6">
    <source>
        <dbReference type="Pfam" id="PF00447"/>
    </source>
</evidence>
<gene>
    <name evidence="7" type="primary">Hsfy1_0</name>
    <name evidence="7" type="ORF">BALREX_R13722</name>
</gene>
<feature type="non-terminal residue" evidence="7">
    <location>
        <position position="1"/>
    </location>
</feature>
<dbReference type="Pfam" id="PF00447">
    <property type="entry name" value="HSF_DNA-bind"/>
    <property type="match status" value="1"/>
</dbReference>
<dbReference type="InterPro" id="IPR036390">
    <property type="entry name" value="WH_DNA-bd_sf"/>
</dbReference>
<feature type="non-terminal residue" evidence="7">
    <location>
        <position position="174"/>
    </location>
</feature>
<dbReference type="GO" id="GO:0003700">
    <property type="term" value="F:DNA-binding transcription factor activity"/>
    <property type="evidence" value="ECO:0007669"/>
    <property type="project" value="InterPro"/>
</dbReference>
<evidence type="ECO:0000313" key="8">
    <source>
        <dbReference type="Proteomes" id="UP000528411"/>
    </source>
</evidence>
<evidence type="ECO:0000256" key="3">
    <source>
        <dbReference type="ARBA" id="ARBA00023125"/>
    </source>
</evidence>
<feature type="region of interest" description="Disordered" evidence="5">
    <location>
        <begin position="1"/>
        <end position="40"/>
    </location>
</feature>
<dbReference type="GO" id="GO:0005634">
    <property type="term" value="C:nucleus"/>
    <property type="evidence" value="ECO:0007669"/>
    <property type="project" value="UniProtKB-SubCell"/>
</dbReference>
<dbReference type="InterPro" id="IPR000232">
    <property type="entry name" value="HSF_DNA-bd"/>
</dbReference>
<comment type="caution">
    <text evidence="7">The sequence shown here is derived from an EMBL/GenBank/DDBJ whole genome shotgun (WGS) entry which is preliminary data.</text>
</comment>
<dbReference type="SUPFAM" id="SSF46785">
    <property type="entry name" value="Winged helix' DNA-binding domain"/>
    <property type="match status" value="1"/>
</dbReference>
<dbReference type="OrthoDB" id="9085174at2759"/>
<evidence type="ECO:0000256" key="4">
    <source>
        <dbReference type="ARBA" id="ARBA00023242"/>
    </source>
</evidence>
<dbReference type="InterPro" id="IPR036388">
    <property type="entry name" value="WH-like_DNA-bd_sf"/>
</dbReference>
<evidence type="ECO:0000313" key="7">
    <source>
        <dbReference type="EMBL" id="NXS42634.1"/>
    </source>
</evidence>
<comment type="similarity">
    <text evidence="2">Belongs to the HSF family.</text>
</comment>
<dbReference type="Gene3D" id="1.10.10.10">
    <property type="entry name" value="Winged helix-like DNA-binding domain superfamily/Winged helix DNA-binding domain"/>
    <property type="match status" value="1"/>
</dbReference>
<dbReference type="Proteomes" id="UP000528411">
    <property type="component" value="Unassembled WGS sequence"/>
</dbReference>
<dbReference type="AlphaFoldDB" id="A0A7L2UAK7"/>
<dbReference type="EMBL" id="VYZW01021384">
    <property type="protein sequence ID" value="NXS42634.1"/>
    <property type="molecule type" value="Genomic_DNA"/>
</dbReference>
<feature type="compositionally biased region" description="Polar residues" evidence="5">
    <location>
        <begin position="1"/>
        <end position="11"/>
    </location>
</feature>
<organism evidence="7 8">
    <name type="scientific">Balaeniceps rex</name>
    <name type="common">Shoebill</name>
    <dbReference type="NCBI Taxonomy" id="33584"/>
    <lineage>
        <taxon>Eukaryota</taxon>
        <taxon>Metazoa</taxon>
        <taxon>Chordata</taxon>
        <taxon>Craniata</taxon>
        <taxon>Vertebrata</taxon>
        <taxon>Euteleostomi</taxon>
        <taxon>Archelosauria</taxon>
        <taxon>Archosauria</taxon>
        <taxon>Dinosauria</taxon>
        <taxon>Saurischia</taxon>
        <taxon>Theropoda</taxon>
        <taxon>Coelurosauria</taxon>
        <taxon>Aves</taxon>
        <taxon>Neognathae</taxon>
        <taxon>Neoaves</taxon>
        <taxon>Aequornithes</taxon>
        <taxon>Pelecaniformes</taxon>
        <taxon>Balaenicipitidae</taxon>
        <taxon>Balaeniceps</taxon>
    </lineage>
</organism>
<keyword evidence="8" id="KW-1185">Reference proteome</keyword>
<reference evidence="7 8" key="1">
    <citation type="submission" date="2019-09" db="EMBL/GenBank/DDBJ databases">
        <title>Bird 10,000 Genomes (B10K) Project - Family phase.</title>
        <authorList>
            <person name="Zhang G."/>
        </authorList>
    </citation>
    <scope>NUCLEOTIDE SEQUENCE [LARGE SCALE GENOMIC DNA]</scope>
    <source>
        <strain evidence="7">B10K-DU-012-56</strain>
    </source>
</reference>
<accession>A0A7L2UAK7</accession>
<evidence type="ECO:0000256" key="1">
    <source>
        <dbReference type="ARBA" id="ARBA00004123"/>
    </source>
</evidence>
<keyword evidence="3" id="KW-0238">DNA-binding</keyword>
<comment type="subcellular location">
    <subcellularLocation>
        <location evidence="1">Nucleus</location>
    </subcellularLocation>
</comment>
<protein>
    <submittedName>
        <fullName evidence="7">HSFY1 protein</fullName>
    </submittedName>
</protein>
<evidence type="ECO:0000256" key="2">
    <source>
        <dbReference type="ARBA" id="ARBA00006403"/>
    </source>
</evidence>
<sequence>MKPPSLETSCASDPEESDWWAASTSPDHPGGDTGTSWDAANRPLTQEDAFQGLPDESWAPIICYHFWEETSANTNQASARLFLKKLWKIVSSHRFQSIWWGDDGNCIIITEKLFRKEVLGRRGPLRVFETKSMRGFILQLNLHGFCRMEGDSLIPASIEELQAVAGSALGKVRR</sequence>